<dbReference type="InterPro" id="IPR005312">
    <property type="entry name" value="DUF1759"/>
</dbReference>
<sequence length="508" mass="58013">MNDDYQTLVRKRASLKSKLTSFSNFTKALNDKTKKEENPGELDLIQLNERLNKITETLLSDFDEVQILLENAAENMEEQFSERDTFETNYYNQISLAKQLLKNYASDDKSEKSVSTKSSRKVKKSDDIEGIRLPEVDIPKFNGDHTRWLEFRDTFRSLIHENESIKQIQKFHYLRASLVGKAAEFLMSEEFSEASYDGAWQAVLERFDNKRLLIDKHIKALFDLEPVQKESSEKIRNVIHTVWRHLRDLEKLEQSTANWDALIIHLVISKIDITSSRKWESRKTKNLTPTLDDLKIFLKERAEYLESLEAKKSDHSDKKSSKQNSSPNVRGFVSNTPMCGYCKQDHFIYSCSEFKNLPVQERIKNAQKAKLCLNCLRFGHNSKTCRLGNCKQCNLKHNTLLHIEREKTGETETGASAASADPRGTKESESVAHNVSLSSYSSVQVLLSTACVQIYVNDGKAHIIRALLDSGSMSSFITADLCIKLKFESTKVDCAVASLNQAVSKINK</sequence>
<feature type="region of interest" description="Disordered" evidence="1">
    <location>
        <begin position="309"/>
        <end position="329"/>
    </location>
</feature>
<accession>V5I8W0</accession>
<evidence type="ECO:0000313" key="2">
    <source>
        <dbReference type="EMBL" id="JAB64466.1"/>
    </source>
</evidence>
<feature type="region of interest" description="Disordered" evidence="1">
    <location>
        <begin position="407"/>
        <end position="428"/>
    </location>
</feature>
<reference evidence="2" key="1">
    <citation type="submission" date="2013-07" db="EMBL/GenBank/DDBJ databases">
        <title>Midgut Transcriptome Profiling of Anoplphora glabripennis, a Lignocellulose Degrading, Wood-Boring Cerambycid.</title>
        <authorList>
            <person name="Scully E.D."/>
            <person name="Hoover K."/>
            <person name="Carlson J.E."/>
            <person name="Tien M."/>
            <person name="Geib S.M."/>
        </authorList>
    </citation>
    <scope>NUCLEOTIDE SEQUENCE</scope>
</reference>
<feature type="non-terminal residue" evidence="2">
    <location>
        <position position="508"/>
    </location>
</feature>
<evidence type="ECO:0000256" key="1">
    <source>
        <dbReference type="SAM" id="MobiDB-lite"/>
    </source>
</evidence>
<dbReference type="Pfam" id="PF03564">
    <property type="entry name" value="DUF1759"/>
    <property type="match status" value="1"/>
</dbReference>
<feature type="compositionally biased region" description="Basic and acidic residues" evidence="1">
    <location>
        <begin position="309"/>
        <end position="320"/>
    </location>
</feature>
<name>V5I8W0_ANOGL</name>
<evidence type="ECO:0008006" key="3">
    <source>
        <dbReference type="Google" id="ProtNLM"/>
    </source>
</evidence>
<dbReference type="PANTHER" id="PTHR47331:SF1">
    <property type="entry name" value="GAG-LIKE PROTEIN"/>
    <property type="match status" value="1"/>
</dbReference>
<organism evidence="2">
    <name type="scientific">Anoplophora glabripennis</name>
    <name type="common">Asian longhorn beetle</name>
    <name type="synonym">Anoplophora nobilis</name>
    <dbReference type="NCBI Taxonomy" id="217634"/>
    <lineage>
        <taxon>Eukaryota</taxon>
        <taxon>Metazoa</taxon>
        <taxon>Ecdysozoa</taxon>
        <taxon>Arthropoda</taxon>
        <taxon>Hexapoda</taxon>
        <taxon>Insecta</taxon>
        <taxon>Pterygota</taxon>
        <taxon>Neoptera</taxon>
        <taxon>Endopterygota</taxon>
        <taxon>Coleoptera</taxon>
        <taxon>Polyphaga</taxon>
        <taxon>Cucujiformia</taxon>
        <taxon>Chrysomeloidea</taxon>
        <taxon>Cerambycidae</taxon>
        <taxon>Lamiinae</taxon>
        <taxon>Lamiini</taxon>
        <taxon>Anoplophora</taxon>
    </lineage>
</organism>
<proteinExistence type="predicted"/>
<dbReference type="PANTHER" id="PTHR47331">
    <property type="entry name" value="PHD-TYPE DOMAIN-CONTAINING PROTEIN"/>
    <property type="match status" value="1"/>
</dbReference>
<dbReference type="EMBL" id="GALX01004000">
    <property type="protein sequence ID" value="JAB64466.1"/>
    <property type="molecule type" value="Transcribed_RNA"/>
</dbReference>
<protein>
    <recommendedName>
        <fullName evidence="3">Peptidase aspartic putative domain-containing protein</fullName>
    </recommendedName>
</protein>
<dbReference type="AlphaFoldDB" id="V5I8W0"/>